<reference evidence="3 4" key="1">
    <citation type="submission" date="2019-12" db="EMBL/GenBank/DDBJ databases">
        <title>Genomic-based taxomic classification of the family Erythrobacteraceae.</title>
        <authorList>
            <person name="Xu L."/>
        </authorList>
    </citation>
    <scope>NUCLEOTIDE SEQUENCE [LARGE SCALE GENOMIC DNA]</scope>
    <source>
        <strain evidence="3 4">M0322</strain>
    </source>
</reference>
<comment type="caution">
    <text evidence="3">The sequence shown here is derived from an EMBL/GenBank/DDBJ whole genome shotgun (WGS) entry which is preliminary data.</text>
</comment>
<evidence type="ECO:0000259" key="2">
    <source>
        <dbReference type="Pfam" id="PF17289"/>
    </source>
</evidence>
<dbReference type="RefSeq" id="WP_160772986.1">
    <property type="nucleotide sequence ID" value="NZ_WTYV01000007.1"/>
</dbReference>
<organism evidence="3 4">
    <name type="scientific">Alteraurantiacibacter buctensis</name>
    <dbReference type="NCBI Taxonomy" id="1503981"/>
    <lineage>
        <taxon>Bacteria</taxon>
        <taxon>Pseudomonadati</taxon>
        <taxon>Pseudomonadota</taxon>
        <taxon>Alphaproteobacteria</taxon>
        <taxon>Sphingomonadales</taxon>
        <taxon>Erythrobacteraceae</taxon>
        <taxon>Alteraurantiacibacter</taxon>
    </lineage>
</organism>
<sequence>MASRLDDPKKGRIIVIAQRLHMEDLPGQLMAQGGWNLLELPLVEWQDRKIELAPGRFGSRKAGRILHAERIGEEEIARLRSEMGERDFEAQYNQRPMPPGGALFKGEWLKRYKTPPQPHQVQGIFQSWDTAYDIQEHNDFSVCSTWALSGQNCYLLDVYRAKLTFPDLEKAIYAKRKEWEAGLVIVEKAGSGFSVGQNIRRADHRNVWLQAIPPVSSKQDRASQQTPKFERGEIFLPEGAPWLRTFEDELLAFPNGKHDDQVDSVIQFLAAVDTGNLVRFADAARRR</sequence>
<keyword evidence="1" id="KW-1188">Viral release from host cell</keyword>
<dbReference type="Gene3D" id="3.30.420.240">
    <property type="match status" value="1"/>
</dbReference>
<dbReference type="Pfam" id="PF17289">
    <property type="entry name" value="Terminase_6C"/>
    <property type="match status" value="1"/>
</dbReference>
<evidence type="ECO:0000256" key="1">
    <source>
        <dbReference type="ARBA" id="ARBA00022612"/>
    </source>
</evidence>
<proteinExistence type="predicted"/>
<dbReference type="AlphaFoldDB" id="A0A844YXI3"/>
<keyword evidence="4" id="KW-1185">Reference proteome</keyword>
<name>A0A844YXI3_9SPHN</name>
<dbReference type="EMBL" id="WTYV01000007">
    <property type="protein sequence ID" value="MXO73055.1"/>
    <property type="molecule type" value="Genomic_DNA"/>
</dbReference>
<feature type="domain" description="Terminase large subunit gp17-like C-terminal" evidence="2">
    <location>
        <begin position="128"/>
        <end position="269"/>
    </location>
</feature>
<dbReference type="InterPro" id="IPR006517">
    <property type="entry name" value="Phage_terminase_lsu-like_C"/>
</dbReference>
<evidence type="ECO:0000313" key="4">
    <source>
        <dbReference type="Proteomes" id="UP000466966"/>
    </source>
</evidence>
<dbReference type="Proteomes" id="UP000466966">
    <property type="component" value="Unassembled WGS sequence"/>
</dbReference>
<accession>A0A844YXI3</accession>
<gene>
    <name evidence="3" type="primary">terL</name>
    <name evidence="3" type="ORF">GRI99_15605</name>
</gene>
<protein>
    <submittedName>
        <fullName evidence="3">Phage terminase large subunit</fullName>
    </submittedName>
</protein>
<dbReference type="InterPro" id="IPR035421">
    <property type="entry name" value="Terminase_6C"/>
</dbReference>
<dbReference type="OrthoDB" id="9771580at2"/>
<dbReference type="NCBIfam" id="TIGR01630">
    <property type="entry name" value="psiM2_ORF9"/>
    <property type="match status" value="1"/>
</dbReference>
<evidence type="ECO:0000313" key="3">
    <source>
        <dbReference type="EMBL" id="MXO73055.1"/>
    </source>
</evidence>